<accession>A0ABN8ZJY8</accession>
<dbReference type="EMBL" id="OX460345">
    <property type="protein sequence ID" value="CAI9173825.1"/>
    <property type="molecule type" value="Genomic_DNA"/>
</dbReference>
<proteinExistence type="predicted"/>
<dbReference type="Proteomes" id="UP001176941">
    <property type="component" value="Chromosome 34"/>
</dbReference>
<name>A0ABN8ZJY8_RANTA</name>
<sequence length="118" mass="13258">MGSTCALIPGHDPARRTRLDICIHLQRPVDGPPAETCPGLGDPEENPEETRPDRTLLMPPHTKPRENQAQGPEQLLTREARVRTPCCVSHSAREELAGRWLSFEDRKNMLRPHNHSTA</sequence>
<keyword evidence="3" id="KW-1185">Reference proteome</keyword>
<protein>
    <submittedName>
        <fullName evidence="2">Uncharacterized protein</fullName>
    </submittedName>
</protein>
<gene>
    <name evidence="2" type="ORF">MRATA1EN1_LOCUS22787</name>
</gene>
<evidence type="ECO:0000313" key="2">
    <source>
        <dbReference type="EMBL" id="CAI9173825.1"/>
    </source>
</evidence>
<evidence type="ECO:0000256" key="1">
    <source>
        <dbReference type="SAM" id="MobiDB-lite"/>
    </source>
</evidence>
<evidence type="ECO:0000313" key="3">
    <source>
        <dbReference type="Proteomes" id="UP001176941"/>
    </source>
</evidence>
<organism evidence="2 3">
    <name type="scientific">Rangifer tarandus platyrhynchus</name>
    <name type="common">Svalbard reindeer</name>
    <dbReference type="NCBI Taxonomy" id="3082113"/>
    <lineage>
        <taxon>Eukaryota</taxon>
        <taxon>Metazoa</taxon>
        <taxon>Chordata</taxon>
        <taxon>Craniata</taxon>
        <taxon>Vertebrata</taxon>
        <taxon>Euteleostomi</taxon>
        <taxon>Mammalia</taxon>
        <taxon>Eutheria</taxon>
        <taxon>Laurasiatheria</taxon>
        <taxon>Artiodactyla</taxon>
        <taxon>Ruminantia</taxon>
        <taxon>Pecora</taxon>
        <taxon>Cervidae</taxon>
        <taxon>Odocoileinae</taxon>
        <taxon>Rangifer</taxon>
    </lineage>
</organism>
<feature type="region of interest" description="Disordered" evidence="1">
    <location>
        <begin position="27"/>
        <end position="73"/>
    </location>
</feature>
<reference evidence="2" key="1">
    <citation type="submission" date="2023-04" db="EMBL/GenBank/DDBJ databases">
        <authorList>
            <consortium name="ELIXIR-Norway"/>
        </authorList>
    </citation>
    <scope>NUCLEOTIDE SEQUENCE [LARGE SCALE GENOMIC DNA]</scope>
</reference>